<sequence>MAVIAPFRALRYNTRLIADLGQVVIPPYDVIGVEEQKRFHQKHPFNMIRLDLGETLPGDDEHENAHSRAAAYLKEWLAQGVLIREADPCIYPHELDYEVSGERRTRKGFFALLRLEELCGGCVRPHEKTFQGVKDERLRLMKACSAQLSPIFALYADPEGSLDEITGSEAHRVPCASFSDHNGMGHRLYRISDADRVRRIKDFLADKDIFIADGHHRYETALTYRDWMRARHPEAPTDASFHYVLVYLSSMDDPGLTILPTHRLLPHVDPALGTRLLDNPAPYFRVEAFDGTDAGVERWRGALEDAGARRETAVGLAIRGHDRFYLLRGRKQALRDFLARKGFPEVLWDLDVMAVDHVLLRGLLGLDEGYLHDAGNIRFSHDVQAALQDVADGRVSLAFFLNPTRIDQVRDVASSGNTMPHKATYFHPKVISGLLIHPIDPGEAVG</sequence>
<dbReference type="EMBL" id="FQVB01000023">
    <property type="protein sequence ID" value="SHF66007.1"/>
    <property type="molecule type" value="Genomic_DNA"/>
</dbReference>
<dbReference type="STRING" id="1121391.SAMN02745206_02430"/>
<dbReference type="PANTHER" id="PTHR36454:SF1">
    <property type="entry name" value="DUF1015 DOMAIN-CONTAINING PROTEIN"/>
    <property type="match status" value="1"/>
</dbReference>
<proteinExistence type="predicted"/>
<organism evidence="1 2">
    <name type="scientific">Desulfacinum infernum DSM 9756</name>
    <dbReference type="NCBI Taxonomy" id="1121391"/>
    <lineage>
        <taxon>Bacteria</taxon>
        <taxon>Pseudomonadati</taxon>
        <taxon>Thermodesulfobacteriota</taxon>
        <taxon>Syntrophobacteria</taxon>
        <taxon>Syntrophobacterales</taxon>
        <taxon>Syntrophobacteraceae</taxon>
        <taxon>Desulfacinum</taxon>
    </lineage>
</organism>
<evidence type="ECO:0000313" key="1">
    <source>
        <dbReference type="EMBL" id="SHF66007.1"/>
    </source>
</evidence>
<dbReference type="RefSeq" id="WP_073039834.1">
    <property type="nucleotide sequence ID" value="NZ_FQVB01000023.1"/>
</dbReference>
<gene>
    <name evidence="1" type="ORF">SAMN02745206_02430</name>
</gene>
<protein>
    <submittedName>
        <fullName evidence="1">Uncharacterized conserved protein, DUF1015 family</fullName>
    </submittedName>
</protein>
<dbReference type="Pfam" id="PF06245">
    <property type="entry name" value="DUF1015"/>
    <property type="match status" value="1"/>
</dbReference>
<dbReference type="InterPro" id="IPR008323">
    <property type="entry name" value="UCP033563"/>
</dbReference>
<dbReference type="AlphaFoldDB" id="A0A1M5DGB8"/>
<accession>A0A1M5DGB8</accession>
<reference evidence="2" key="1">
    <citation type="submission" date="2016-11" db="EMBL/GenBank/DDBJ databases">
        <authorList>
            <person name="Varghese N."/>
            <person name="Submissions S."/>
        </authorList>
    </citation>
    <scope>NUCLEOTIDE SEQUENCE [LARGE SCALE GENOMIC DNA]</scope>
    <source>
        <strain evidence="2">DSM 9756</strain>
    </source>
</reference>
<dbReference type="OrthoDB" id="9781616at2"/>
<dbReference type="Proteomes" id="UP000184076">
    <property type="component" value="Unassembled WGS sequence"/>
</dbReference>
<dbReference type="PANTHER" id="PTHR36454">
    <property type="entry name" value="LMO2823 PROTEIN"/>
    <property type="match status" value="1"/>
</dbReference>
<evidence type="ECO:0000313" key="2">
    <source>
        <dbReference type="Proteomes" id="UP000184076"/>
    </source>
</evidence>
<dbReference type="PIRSF" id="PIRSF033563">
    <property type="entry name" value="UCP033563"/>
    <property type="match status" value="1"/>
</dbReference>
<keyword evidence="2" id="KW-1185">Reference proteome</keyword>
<name>A0A1M5DGB8_9BACT</name>